<gene>
    <name evidence="3" type="ORF">GCM10009676_40430</name>
</gene>
<name>A0ABP4H492_9PSEU</name>
<feature type="transmembrane region" description="Helical" evidence="2">
    <location>
        <begin position="23"/>
        <end position="44"/>
    </location>
</feature>
<comment type="caution">
    <text evidence="3">The sequence shown here is derived from an EMBL/GenBank/DDBJ whole genome shotgun (WGS) entry which is preliminary data.</text>
</comment>
<feature type="compositionally biased region" description="Low complexity" evidence="1">
    <location>
        <begin position="70"/>
        <end position="95"/>
    </location>
</feature>
<accession>A0ABP4H492</accession>
<dbReference type="RefSeq" id="WP_253864317.1">
    <property type="nucleotide sequence ID" value="NZ_BAAALN010000018.1"/>
</dbReference>
<feature type="region of interest" description="Disordered" evidence="1">
    <location>
        <begin position="44"/>
        <end position="108"/>
    </location>
</feature>
<evidence type="ECO:0000256" key="2">
    <source>
        <dbReference type="SAM" id="Phobius"/>
    </source>
</evidence>
<keyword evidence="2" id="KW-0472">Membrane</keyword>
<dbReference type="Proteomes" id="UP001500653">
    <property type="component" value="Unassembled WGS sequence"/>
</dbReference>
<keyword evidence="2" id="KW-0812">Transmembrane</keyword>
<organism evidence="3 4">
    <name type="scientific">Prauserella halophila</name>
    <dbReference type="NCBI Taxonomy" id="185641"/>
    <lineage>
        <taxon>Bacteria</taxon>
        <taxon>Bacillati</taxon>
        <taxon>Actinomycetota</taxon>
        <taxon>Actinomycetes</taxon>
        <taxon>Pseudonocardiales</taxon>
        <taxon>Pseudonocardiaceae</taxon>
        <taxon>Prauserella</taxon>
    </lineage>
</organism>
<feature type="region of interest" description="Disordered" evidence="1">
    <location>
        <begin position="1"/>
        <end position="21"/>
    </location>
</feature>
<evidence type="ECO:0000313" key="3">
    <source>
        <dbReference type="EMBL" id="GAA1249795.1"/>
    </source>
</evidence>
<proteinExistence type="predicted"/>
<evidence type="ECO:0000313" key="4">
    <source>
        <dbReference type="Proteomes" id="UP001500653"/>
    </source>
</evidence>
<evidence type="ECO:0008006" key="5">
    <source>
        <dbReference type="Google" id="ProtNLM"/>
    </source>
</evidence>
<evidence type="ECO:0000256" key="1">
    <source>
        <dbReference type="SAM" id="MobiDB-lite"/>
    </source>
</evidence>
<reference evidence="4" key="1">
    <citation type="journal article" date="2019" name="Int. J. Syst. Evol. Microbiol.">
        <title>The Global Catalogue of Microorganisms (GCM) 10K type strain sequencing project: providing services to taxonomists for standard genome sequencing and annotation.</title>
        <authorList>
            <consortium name="The Broad Institute Genomics Platform"/>
            <consortium name="The Broad Institute Genome Sequencing Center for Infectious Disease"/>
            <person name="Wu L."/>
            <person name="Ma J."/>
        </authorList>
    </citation>
    <scope>NUCLEOTIDE SEQUENCE [LARGE SCALE GENOMIC DNA]</scope>
    <source>
        <strain evidence="4">JCM 13023</strain>
    </source>
</reference>
<sequence length="245" mass="25069">MNGNEDGAPVDSTTAAGRSRRRAVVIGSLSALAMVGVLVTAGLLHSGGNTSDDAAVATGAARDDGRTDRPSTSSTSRPSTSSTSRPATTSRETPPGTAGDSAALDPESAARDATGTLETFLELSDDALQAPAEMPDGVDAVAHGPARGELENTAGEFADNKWRQEGSVAVVARRVTSVALDQTPPAVTVQTCIDSTDVRVVDERGESLSGGPAGESVRTPHLYTMEFVDSSWKVAVHSFPDASSC</sequence>
<protein>
    <recommendedName>
        <fullName evidence="5">Secreted protein</fullName>
    </recommendedName>
</protein>
<keyword evidence="2" id="KW-1133">Transmembrane helix</keyword>
<dbReference type="EMBL" id="BAAALN010000018">
    <property type="protein sequence ID" value="GAA1249795.1"/>
    <property type="molecule type" value="Genomic_DNA"/>
</dbReference>
<keyword evidence="4" id="KW-1185">Reference proteome</keyword>